<evidence type="ECO:0000313" key="3">
    <source>
        <dbReference type="Proteomes" id="UP000233100"/>
    </source>
</evidence>
<organism evidence="2 3">
    <name type="scientific">Macaca fascicularis</name>
    <name type="common">Crab-eating macaque</name>
    <name type="synonym">Cynomolgus monkey</name>
    <dbReference type="NCBI Taxonomy" id="9541"/>
    <lineage>
        <taxon>Eukaryota</taxon>
        <taxon>Metazoa</taxon>
        <taxon>Chordata</taxon>
        <taxon>Craniata</taxon>
        <taxon>Vertebrata</taxon>
        <taxon>Euteleostomi</taxon>
        <taxon>Mammalia</taxon>
        <taxon>Eutheria</taxon>
        <taxon>Euarchontoglires</taxon>
        <taxon>Primates</taxon>
        <taxon>Haplorrhini</taxon>
        <taxon>Catarrhini</taxon>
        <taxon>Cercopithecidae</taxon>
        <taxon>Cercopithecinae</taxon>
        <taxon>Macaca</taxon>
    </lineage>
</organism>
<dbReference type="Proteomes" id="UP000233100">
    <property type="component" value="Chromosome 17"/>
</dbReference>
<keyword evidence="3" id="KW-1185">Reference proteome</keyword>
<protein>
    <submittedName>
        <fullName evidence="2">Uncharacterized protein</fullName>
    </submittedName>
</protein>
<feature type="compositionally biased region" description="Pro residues" evidence="1">
    <location>
        <begin position="1"/>
        <end position="13"/>
    </location>
</feature>
<accession>A0A7N9CQ72</accession>
<sequence>MAPPAAPAPPLSAPAPGSARPWAPGSEWPRPLLRSRPGRAGRCRGGRGPPRSCPARPANAGSAAPRVGGCSAGGEAAARGRARALAPSLSPSVRPLGWARLRHSGRSGACALLLPSLLLPGPPPSGASGPRWLLPLLPARTSPARVSMRPAAAAPPAPRPHPRTRAPALPLTPRPGPLRLWGQRAEVRGRGRNPCCFRLPGRRRGARRERGSALGELGVSVRPVLLQPALSSGSWWCPSVDLHPQEHLLQTSDFKSEMTAKNSTASKFLPSHPSKRDFTVMDQLSHVPTPGQSITRVAESLR</sequence>
<evidence type="ECO:0000313" key="2">
    <source>
        <dbReference type="Ensembl" id="ENSMFAP00000051282.1"/>
    </source>
</evidence>
<dbReference type="AlphaFoldDB" id="A0A7N9CQ72"/>
<name>A0A7N9CQ72_MACFA</name>
<reference evidence="2" key="3">
    <citation type="submission" date="2025-09" db="UniProtKB">
        <authorList>
            <consortium name="Ensembl"/>
        </authorList>
    </citation>
    <scope>IDENTIFICATION</scope>
</reference>
<reference evidence="2 3" key="1">
    <citation type="submission" date="2013-03" db="EMBL/GenBank/DDBJ databases">
        <authorList>
            <person name="Warren W."/>
            <person name="Wilson R.K."/>
        </authorList>
    </citation>
    <scope>NUCLEOTIDE SEQUENCE</scope>
</reference>
<feature type="region of interest" description="Disordered" evidence="1">
    <location>
        <begin position="148"/>
        <end position="179"/>
    </location>
</feature>
<reference evidence="2" key="2">
    <citation type="submission" date="2025-08" db="UniProtKB">
        <authorList>
            <consortium name="Ensembl"/>
        </authorList>
    </citation>
    <scope>IDENTIFICATION</scope>
</reference>
<proteinExistence type="predicted"/>
<evidence type="ECO:0000256" key="1">
    <source>
        <dbReference type="SAM" id="MobiDB-lite"/>
    </source>
</evidence>
<dbReference type="Ensembl" id="ENSMFAT00000081270.1">
    <property type="protein sequence ID" value="ENSMFAP00000051282.1"/>
    <property type="gene ID" value="ENSMFAG00000051148.1"/>
</dbReference>
<feature type="region of interest" description="Disordered" evidence="1">
    <location>
        <begin position="1"/>
        <end position="74"/>
    </location>
</feature>
<feature type="compositionally biased region" description="Basic residues" evidence="1">
    <location>
        <begin position="36"/>
        <end position="45"/>
    </location>
</feature>